<sequence>MTGSFSALGFELRRVTDLERCERQARLGQVHEGYRRAEVGGGVELWARLDEQGRTQELSPHYHGEARLALHLEALGHYGSSRVLRARLPQTPWMLPFALLGGVGGPLPRSADAGLCAFTRRARLDSRGHPYALPLHDPERSAFPAPEVLLRAPLRSVRRAINPETQRPFWHLSLSLPGGAIDAVASLRQLKREPLEGDVIEGLFWMSGRVLP</sequence>
<evidence type="ECO:0000313" key="2">
    <source>
        <dbReference type="Proteomes" id="UP000569951"/>
    </source>
</evidence>
<evidence type="ECO:0000313" key="1">
    <source>
        <dbReference type="EMBL" id="MBB6099585.1"/>
    </source>
</evidence>
<reference evidence="1 2" key="1">
    <citation type="submission" date="2020-08" db="EMBL/GenBank/DDBJ databases">
        <title>Genomic Encyclopedia of Type Strains, Phase IV (KMG-IV): sequencing the most valuable type-strain genomes for metagenomic binning, comparative biology and taxonomic classification.</title>
        <authorList>
            <person name="Goeker M."/>
        </authorList>
    </citation>
    <scope>NUCLEOTIDE SEQUENCE [LARGE SCALE GENOMIC DNA]</scope>
    <source>
        <strain evidence="1 2">DSM 21458</strain>
    </source>
</reference>
<dbReference type="AlphaFoldDB" id="A0A841I6Y4"/>
<protein>
    <submittedName>
        <fullName evidence="1">Uncharacterized protein</fullName>
    </submittedName>
</protein>
<name>A0A841I6Y4_9DEIO</name>
<comment type="caution">
    <text evidence="1">The sequence shown here is derived from an EMBL/GenBank/DDBJ whole genome shotgun (WGS) entry which is preliminary data.</text>
</comment>
<gene>
    <name evidence="1" type="ORF">HNR42_003038</name>
</gene>
<keyword evidence="2" id="KW-1185">Reference proteome</keyword>
<organism evidence="1 2">
    <name type="scientific">Deinobacterium chartae</name>
    <dbReference type="NCBI Taxonomy" id="521158"/>
    <lineage>
        <taxon>Bacteria</taxon>
        <taxon>Thermotogati</taxon>
        <taxon>Deinococcota</taxon>
        <taxon>Deinococci</taxon>
        <taxon>Deinococcales</taxon>
        <taxon>Deinococcaceae</taxon>
        <taxon>Deinobacterium</taxon>
    </lineage>
</organism>
<dbReference type="RefSeq" id="WP_183988336.1">
    <property type="nucleotide sequence ID" value="NZ_JACHHG010000013.1"/>
</dbReference>
<dbReference type="EMBL" id="JACHHG010000013">
    <property type="protein sequence ID" value="MBB6099585.1"/>
    <property type="molecule type" value="Genomic_DNA"/>
</dbReference>
<accession>A0A841I6Y4</accession>
<proteinExistence type="predicted"/>
<dbReference type="Proteomes" id="UP000569951">
    <property type="component" value="Unassembled WGS sequence"/>
</dbReference>